<dbReference type="RefSeq" id="XP_049314525.1">
    <property type="nucleotide sequence ID" value="XM_049458568.1"/>
</dbReference>
<feature type="transmembrane region" description="Helical" evidence="10">
    <location>
        <begin position="168"/>
        <end position="189"/>
    </location>
</feature>
<protein>
    <recommendedName>
        <fullName evidence="10">Elongation of very long chain fatty acids protein</fullName>
        <ecNumber evidence="10">2.3.1.199</ecNumber>
    </recommendedName>
    <alternativeName>
        <fullName evidence="10">Very-long-chain 3-oxoacyl-CoA synthase</fullName>
    </alternativeName>
</protein>
<evidence type="ECO:0000256" key="7">
    <source>
        <dbReference type="ARBA" id="ARBA00023098"/>
    </source>
</evidence>
<evidence type="ECO:0000313" key="11">
    <source>
        <dbReference type="Proteomes" id="UP001652620"/>
    </source>
</evidence>
<gene>
    <name evidence="12" type="primary">LOC125778916</name>
</gene>
<feature type="transmembrane region" description="Helical" evidence="10">
    <location>
        <begin position="31"/>
        <end position="52"/>
    </location>
</feature>
<comment type="similarity">
    <text evidence="10">Belongs to the ELO family.</text>
</comment>
<name>A0ABM3JZ74_BACDO</name>
<reference evidence="12" key="1">
    <citation type="submission" date="2025-08" db="UniProtKB">
        <authorList>
            <consortium name="RefSeq"/>
        </authorList>
    </citation>
    <scope>IDENTIFICATION</scope>
    <source>
        <tissue evidence="12">Adult</tissue>
    </source>
</reference>
<keyword evidence="2 10" id="KW-0444">Lipid biosynthesis</keyword>
<evidence type="ECO:0000256" key="8">
    <source>
        <dbReference type="ARBA" id="ARBA00023136"/>
    </source>
</evidence>
<dbReference type="PROSITE" id="PS01188">
    <property type="entry name" value="ELO"/>
    <property type="match status" value="1"/>
</dbReference>
<evidence type="ECO:0000256" key="5">
    <source>
        <dbReference type="ARBA" id="ARBA00022832"/>
    </source>
</evidence>
<comment type="subcellular location">
    <subcellularLocation>
        <location evidence="1">Membrane</location>
        <topology evidence="1">Multi-pass membrane protein</topology>
    </subcellularLocation>
</comment>
<dbReference type="EC" id="2.3.1.199" evidence="10"/>
<feature type="transmembrane region" description="Helical" evidence="10">
    <location>
        <begin position="146"/>
        <end position="162"/>
    </location>
</feature>
<evidence type="ECO:0000256" key="3">
    <source>
        <dbReference type="ARBA" id="ARBA00022679"/>
    </source>
</evidence>
<feature type="transmembrane region" description="Helical" evidence="10">
    <location>
        <begin position="73"/>
        <end position="101"/>
    </location>
</feature>
<dbReference type="InterPro" id="IPR030457">
    <property type="entry name" value="ELO_CS"/>
</dbReference>
<dbReference type="Proteomes" id="UP001652620">
    <property type="component" value="Chromosome 5"/>
</dbReference>
<keyword evidence="4 10" id="KW-0812">Transmembrane</keyword>
<comment type="catalytic activity">
    <reaction evidence="10">
        <text>a very-long-chain acyl-CoA + malonyl-CoA + H(+) = a very-long-chain 3-oxoacyl-CoA + CO2 + CoA</text>
        <dbReference type="Rhea" id="RHEA:32727"/>
        <dbReference type="ChEBI" id="CHEBI:15378"/>
        <dbReference type="ChEBI" id="CHEBI:16526"/>
        <dbReference type="ChEBI" id="CHEBI:57287"/>
        <dbReference type="ChEBI" id="CHEBI:57384"/>
        <dbReference type="ChEBI" id="CHEBI:90725"/>
        <dbReference type="ChEBI" id="CHEBI:90736"/>
        <dbReference type="EC" id="2.3.1.199"/>
    </reaction>
</comment>
<accession>A0ABM3JZ74</accession>
<evidence type="ECO:0000256" key="10">
    <source>
        <dbReference type="RuleBase" id="RU361115"/>
    </source>
</evidence>
<feature type="transmembrane region" description="Helical" evidence="10">
    <location>
        <begin position="113"/>
        <end position="134"/>
    </location>
</feature>
<evidence type="ECO:0000256" key="1">
    <source>
        <dbReference type="ARBA" id="ARBA00004141"/>
    </source>
</evidence>
<evidence type="ECO:0000256" key="9">
    <source>
        <dbReference type="ARBA" id="ARBA00023160"/>
    </source>
</evidence>
<evidence type="ECO:0000256" key="4">
    <source>
        <dbReference type="ARBA" id="ARBA00022692"/>
    </source>
</evidence>
<keyword evidence="3 10" id="KW-0808">Transferase</keyword>
<sequence length="277" mass="32262">MANIIDGIYEYLTTPGDLTTGNRFLPYHGAMLPYLLITIFYVLFVFKIGPFFMRKRQPYNLRSVLRYYNIAQIIYNAVITSLGIYLYVIKAPLALTCITILPTGHPLKNIEGVMGALYVFNKFIDYFDTIFFVLRKSYKQITFLHVYHHIMISTLSLMYMRYSGGGGHAVTIGILNSFVHAVMYTYYLVSASHPEMKNSLWWKKYVTKLQLIQFVVLFVHQIWPLVVQTDCDYPKSLLLLACSQAIFMIYLFSSFYIRTYITRPKKEARVAQETKTQ</sequence>
<dbReference type="GeneID" id="125778916"/>
<keyword evidence="7 10" id="KW-0443">Lipid metabolism</keyword>
<keyword evidence="8 10" id="KW-0472">Membrane</keyword>
<keyword evidence="6 10" id="KW-1133">Transmembrane helix</keyword>
<evidence type="ECO:0000256" key="2">
    <source>
        <dbReference type="ARBA" id="ARBA00022516"/>
    </source>
</evidence>
<feature type="transmembrane region" description="Helical" evidence="10">
    <location>
        <begin position="238"/>
        <end position="257"/>
    </location>
</feature>
<evidence type="ECO:0000256" key="6">
    <source>
        <dbReference type="ARBA" id="ARBA00022989"/>
    </source>
</evidence>
<feature type="transmembrane region" description="Helical" evidence="10">
    <location>
        <begin position="209"/>
        <end position="226"/>
    </location>
</feature>
<keyword evidence="5 10" id="KW-0276">Fatty acid metabolism</keyword>
<organism evidence="11 12">
    <name type="scientific">Bactrocera dorsalis</name>
    <name type="common">Oriental fruit fly</name>
    <name type="synonym">Dacus dorsalis</name>
    <dbReference type="NCBI Taxonomy" id="27457"/>
    <lineage>
        <taxon>Eukaryota</taxon>
        <taxon>Metazoa</taxon>
        <taxon>Ecdysozoa</taxon>
        <taxon>Arthropoda</taxon>
        <taxon>Hexapoda</taxon>
        <taxon>Insecta</taxon>
        <taxon>Pterygota</taxon>
        <taxon>Neoptera</taxon>
        <taxon>Endopterygota</taxon>
        <taxon>Diptera</taxon>
        <taxon>Brachycera</taxon>
        <taxon>Muscomorpha</taxon>
        <taxon>Tephritoidea</taxon>
        <taxon>Tephritidae</taxon>
        <taxon>Bactrocera</taxon>
        <taxon>Bactrocera</taxon>
    </lineage>
</organism>
<proteinExistence type="inferred from homology"/>
<evidence type="ECO:0000313" key="12">
    <source>
        <dbReference type="RefSeq" id="XP_049314525.1"/>
    </source>
</evidence>
<dbReference type="Pfam" id="PF01151">
    <property type="entry name" value="ELO"/>
    <property type="match status" value="1"/>
</dbReference>
<dbReference type="PANTHER" id="PTHR11157:SF116">
    <property type="entry name" value="ELONGATION OF VERY LONG CHAIN FATTY ACIDS PROTEIN-RELATED"/>
    <property type="match status" value="1"/>
</dbReference>
<keyword evidence="9 10" id="KW-0275">Fatty acid biosynthesis</keyword>
<dbReference type="PANTHER" id="PTHR11157">
    <property type="entry name" value="FATTY ACID ACYL TRANSFERASE-RELATED"/>
    <property type="match status" value="1"/>
</dbReference>
<keyword evidence="11" id="KW-1185">Reference proteome</keyword>
<dbReference type="InterPro" id="IPR002076">
    <property type="entry name" value="ELO_fam"/>
</dbReference>